<dbReference type="Proteomes" id="UP001243717">
    <property type="component" value="Unassembled WGS sequence"/>
</dbReference>
<accession>A0ABU1ALA3</accession>
<evidence type="ECO:0008006" key="3">
    <source>
        <dbReference type="Google" id="ProtNLM"/>
    </source>
</evidence>
<evidence type="ECO:0000313" key="2">
    <source>
        <dbReference type="Proteomes" id="UP001243717"/>
    </source>
</evidence>
<dbReference type="Gene3D" id="3.20.20.80">
    <property type="entry name" value="Glycosidases"/>
    <property type="match status" value="1"/>
</dbReference>
<proteinExistence type="predicted"/>
<dbReference type="PANTHER" id="PTHR12631">
    <property type="entry name" value="ALPHA-L-IDURONIDASE"/>
    <property type="match status" value="1"/>
</dbReference>
<keyword evidence="2" id="KW-1185">Reference proteome</keyword>
<dbReference type="InterPro" id="IPR017853">
    <property type="entry name" value="GH"/>
</dbReference>
<sequence length="457" mass="51353">MLVGVCATLRRWDDPAIPAMIAKSGISWIRSDYYWKAFEREKGIYQLPDIYSKWIDRAHAVGLNQVAIFNGSNALYAPDIYDPDAYAQAAAAFAKATAGKVQVIEIMNEPANFGFTKHYGGSWNGYDERLEQQQDWVEQYLILLNKAAKAIKEVNPNVKVIGLGSVSPVNIRQIRMGVAPEVDGIVDHPYSFRFPAEVIPFNDSPEIQRRDGIVVADKAGSFASLIDNYRQVSDEFDGPPELWLTEWGWPTYHEAEPGKFMYPPVTARTQAKYTVRRLYECLGLGVDATFIYAFRDNRENPYHAESNFGLVRPNLEPKPVLKVVERFIVDTEGYRPLLEDAAVAVTVFPKANRPDEYPIVWDGAKLQALGKVLVYKFSVSDGSTAIALWSATRASEELAHMMADVEIEMPTSVETITVQDSMTGEERALRFEKHGGRIMLSNLSLPDYPIILNLQSQ</sequence>
<reference evidence="1 2" key="1">
    <citation type="submission" date="2023-04" db="EMBL/GenBank/DDBJ databases">
        <title>A novel bacteria isolated from coastal sediment.</title>
        <authorList>
            <person name="Liu X.-J."/>
            <person name="Du Z.-J."/>
        </authorList>
    </citation>
    <scope>NUCLEOTIDE SEQUENCE [LARGE SCALE GENOMIC DNA]</scope>
    <source>
        <strain evidence="1 2">SDUM461004</strain>
    </source>
</reference>
<name>A0ABU1ALA3_9BACT</name>
<organism evidence="1 2">
    <name type="scientific">Thalassobacterium sedimentorum</name>
    <dbReference type="NCBI Taxonomy" id="3041258"/>
    <lineage>
        <taxon>Bacteria</taxon>
        <taxon>Pseudomonadati</taxon>
        <taxon>Verrucomicrobiota</taxon>
        <taxon>Opitutia</taxon>
        <taxon>Puniceicoccales</taxon>
        <taxon>Coraliomargaritaceae</taxon>
        <taxon>Thalassobacterium</taxon>
    </lineage>
</organism>
<gene>
    <name evidence="1" type="ORF">QEH59_14190</name>
</gene>
<protein>
    <recommendedName>
        <fullName evidence="3">Glycoside hydrolase family 5 domain-containing protein</fullName>
    </recommendedName>
</protein>
<evidence type="ECO:0000313" key="1">
    <source>
        <dbReference type="EMBL" id="MDQ8195579.1"/>
    </source>
</evidence>
<dbReference type="SUPFAM" id="SSF51445">
    <property type="entry name" value="(Trans)glycosidases"/>
    <property type="match status" value="1"/>
</dbReference>
<dbReference type="InterPro" id="IPR051923">
    <property type="entry name" value="Glycosyl_Hydrolase_39"/>
</dbReference>
<dbReference type="PANTHER" id="PTHR12631:SF10">
    <property type="entry name" value="BETA-XYLOSIDASE-LIKE PROTEIN-RELATED"/>
    <property type="match status" value="1"/>
</dbReference>
<dbReference type="EMBL" id="JARXIC010000027">
    <property type="protein sequence ID" value="MDQ8195579.1"/>
    <property type="molecule type" value="Genomic_DNA"/>
</dbReference>
<comment type="caution">
    <text evidence="1">The sequence shown here is derived from an EMBL/GenBank/DDBJ whole genome shotgun (WGS) entry which is preliminary data.</text>
</comment>